<name>A0A259TXU5_9BACT</name>
<dbReference type="InterPro" id="IPR037272">
    <property type="entry name" value="SNS_sf"/>
</dbReference>
<feature type="transmembrane region" description="Helical" evidence="6">
    <location>
        <begin position="91"/>
        <end position="111"/>
    </location>
</feature>
<evidence type="ECO:0000256" key="3">
    <source>
        <dbReference type="ARBA" id="ARBA00022692"/>
    </source>
</evidence>
<feature type="transmembrane region" description="Helical" evidence="6">
    <location>
        <begin position="388"/>
        <end position="408"/>
    </location>
</feature>
<evidence type="ECO:0000256" key="2">
    <source>
        <dbReference type="ARBA" id="ARBA00022448"/>
    </source>
</evidence>
<dbReference type="OrthoDB" id="9762833at2"/>
<dbReference type="CDD" id="cd10336">
    <property type="entry name" value="SLC6sbd_Tyt1-Like"/>
    <property type="match status" value="1"/>
</dbReference>
<feature type="transmembrane region" description="Helical" evidence="6">
    <location>
        <begin position="176"/>
        <end position="206"/>
    </location>
</feature>
<protein>
    <submittedName>
        <fullName evidence="7">Sodium-dependent transporter</fullName>
    </submittedName>
</protein>
<reference evidence="7 8" key="1">
    <citation type="submission" date="2016-11" db="EMBL/GenBank/DDBJ databases">
        <title>Study of marine rhodopsin-containing bacteria.</title>
        <authorList>
            <person name="Yoshizawa S."/>
            <person name="Kumagai Y."/>
            <person name="Kogure K."/>
        </authorList>
    </citation>
    <scope>NUCLEOTIDE SEQUENCE [LARGE SCALE GENOMIC DNA]</scope>
    <source>
        <strain evidence="7 8">SG-29</strain>
    </source>
</reference>
<evidence type="ECO:0000313" key="7">
    <source>
        <dbReference type="EMBL" id="OZC02572.1"/>
    </source>
</evidence>
<dbReference type="PRINTS" id="PR00176">
    <property type="entry name" value="NANEUSMPORT"/>
</dbReference>
<accession>A0A259TXU5</accession>
<feature type="transmembrane region" description="Helical" evidence="6">
    <location>
        <begin position="359"/>
        <end position="376"/>
    </location>
</feature>
<dbReference type="PANTHER" id="PTHR42948:SF1">
    <property type="entry name" value="TRANSPORTER"/>
    <property type="match status" value="1"/>
</dbReference>
<evidence type="ECO:0000256" key="4">
    <source>
        <dbReference type="ARBA" id="ARBA00022989"/>
    </source>
</evidence>
<dbReference type="PANTHER" id="PTHR42948">
    <property type="entry name" value="TRANSPORTER"/>
    <property type="match status" value="1"/>
</dbReference>
<keyword evidence="2" id="KW-0813">Transport</keyword>
<dbReference type="AlphaFoldDB" id="A0A259TXU5"/>
<gene>
    <name evidence="7" type="ORF">BSZ36_06020</name>
</gene>
<dbReference type="RefSeq" id="WP_094546968.1">
    <property type="nucleotide sequence ID" value="NZ_MQWB01000001.1"/>
</dbReference>
<evidence type="ECO:0000256" key="6">
    <source>
        <dbReference type="SAM" id="Phobius"/>
    </source>
</evidence>
<feature type="transmembrane region" description="Helical" evidence="6">
    <location>
        <begin position="318"/>
        <end position="339"/>
    </location>
</feature>
<organism evidence="7 8">
    <name type="scientific">Rubricoccus marinus</name>
    <dbReference type="NCBI Taxonomy" id="716817"/>
    <lineage>
        <taxon>Bacteria</taxon>
        <taxon>Pseudomonadati</taxon>
        <taxon>Rhodothermota</taxon>
        <taxon>Rhodothermia</taxon>
        <taxon>Rhodothermales</taxon>
        <taxon>Rubricoccaceae</taxon>
        <taxon>Rubricoccus</taxon>
    </lineage>
</organism>
<comment type="subcellular location">
    <subcellularLocation>
        <location evidence="1">Membrane</location>
        <topology evidence="1">Multi-pass membrane protein</topology>
    </subcellularLocation>
</comment>
<dbReference type="EMBL" id="MQWB01000001">
    <property type="protein sequence ID" value="OZC02572.1"/>
    <property type="molecule type" value="Genomic_DNA"/>
</dbReference>
<dbReference type="SUPFAM" id="SSF161070">
    <property type="entry name" value="SNF-like"/>
    <property type="match status" value="1"/>
</dbReference>
<dbReference type="PROSITE" id="PS50267">
    <property type="entry name" value="NA_NEUROTRAN_SYMP_3"/>
    <property type="match status" value="1"/>
</dbReference>
<feature type="transmembrane region" description="Helical" evidence="6">
    <location>
        <begin position="465"/>
        <end position="484"/>
    </location>
</feature>
<dbReference type="Proteomes" id="UP000216446">
    <property type="component" value="Unassembled WGS sequence"/>
</dbReference>
<feature type="transmembrane region" description="Helical" evidence="6">
    <location>
        <begin position="51"/>
        <end position="71"/>
    </location>
</feature>
<feature type="transmembrane region" description="Helical" evidence="6">
    <location>
        <begin position="429"/>
        <end position="453"/>
    </location>
</feature>
<dbReference type="InterPro" id="IPR000175">
    <property type="entry name" value="Na/ntran_symport"/>
</dbReference>
<keyword evidence="3 6" id="KW-0812">Transmembrane</keyword>
<feature type="transmembrane region" description="Helical" evidence="6">
    <location>
        <begin position="264"/>
        <end position="284"/>
    </location>
</feature>
<dbReference type="Pfam" id="PF00209">
    <property type="entry name" value="SNF"/>
    <property type="match status" value="2"/>
</dbReference>
<proteinExistence type="predicted"/>
<dbReference type="GO" id="GO:0016020">
    <property type="term" value="C:membrane"/>
    <property type="evidence" value="ECO:0007669"/>
    <property type="project" value="UniProtKB-SubCell"/>
</dbReference>
<feature type="transmembrane region" description="Helical" evidence="6">
    <location>
        <begin position="12"/>
        <end position="31"/>
    </location>
</feature>
<feature type="transmembrane region" description="Helical" evidence="6">
    <location>
        <begin position="226"/>
        <end position="243"/>
    </location>
</feature>
<evidence type="ECO:0000256" key="5">
    <source>
        <dbReference type="ARBA" id="ARBA00023136"/>
    </source>
</evidence>
<dbReference type="NCBIfam" id="NF037979">
    <property type="entry name" value="Na_transp"/>
    <property type="match status" value="1"/>
</dbReference>
<feature type="transmembrane region" description="Helical" evidence="6">
    <location>
        <begin position="145"/>
        <end position="164"/>
    </location>
</feature>
<sequence length="514" mass="54627">MAESSSTQRFTSRWGLILSVLGIAVGTGNIWRFPRIAATNAGDGGAGAFLVAWLVFLVAWSIPLIIAEYALGQRGRRGVVGTFSTLAGGKVAWLGAFVAFVAAAIMCYYSVVAGWTAFYLGKSTLAGLPVTQEASMAGWEAFQGSLWPVALHALMMGLGVWAVSGGVKGIERANKVLVPSLLVIVVIAVIRAVTLPGSGAGVAFLFTPDWGTLTAPEVWLDALTQNAWDTGAGWGLILTYAAYMRREDGVVRNAVLTGVGNNMVSLLAGTMIFGIVFAVLGAAGQSQTEILDLMKSSGDRGTGMTFIWMPQLFAEMPLGRPLAVLFFLALAFAAVSSLLSMIELSTRVIVDFGIDRKKAVIGVGVVGFLIGVPSALSGDMFGNQDFVWGVALMLSGAFIALAVIRYGASRLREDIATPEDWKLPRLWDAWITYAIPAQAIVLLGWWLYLAATAYSENALDPFEPYSAATCLLQWGVALIGLYLANGWMLRRLARTEPDPAPLANASSTDLPVTP</sequence>
<dbReference type="InParanoid" id="A0A259TXU5"/>
<keyword evidence="8" id="KW-1185">Reference proteome</keyword>
<evidence type="ECO:0000313" key="8">
    <source>
        <dbReference type="Proteomes" id="UP000216446"/>
    </source>
</evidence>
<keyword evidence="5 6" id="KW-0472">Membrane</keyword>
<dbReference type="InterPro" id="IPR047218">
    <property type="entry name" value="YocR/YhdH-like"/>
</dbReference>
<keyword evidence="4 6" id="KW-1133">Transmembrane helix</keyword>
<comment type="caution">
    <text evidence="7">The sequence shown here is derived from an EMBL/GenBank/DDBJ whole genome shotgun (WGS) entry which is preliminary data.</text>
</comment>
<evidence type="ECO:0000256" key="1">
    <source>
        <dbReference type="ARBA" id="ARBA00004141"/>
    </source>
</evidence>